<feature type="transmembrane region" description="Helical" evidence="2">
    <location>
        <begin position="369"/>
        <end position="388"/>
    </location>
</feature>
<proteinExistence type="predicted"/>
<protein>
    <submittedName>
        <fullName evidence="5">DUF418 domain-containing protein</fullName>
    </submittedName>
</protein>
<evidence type="ECO:0000259" key="4">
    <source>
        <dbReference type="Pfam" id="PF07786"/>
    </source>
</evidence>
<dbReference type="PANTHER" id="PTHR30590">
    <property type="entry name" value="INNER MEMBRANE PROTEIN"/>
    <property type="match status" value="1"/>
</dbReference>
<dbReference type="InterPro" id="IPR012429">
    <property type="entry name" value="HGSNAT_cat"/>
</dbReference>
<accession>A0ABU6C9Y0</accession>
<feature type="domain" description="Heparan-alpha-glucosaminide N-acetyltransferase catalytic" evidence="4">
    <location>
        <begin position="32"/>
        <end position="233"/>
    </location>
</feature>
<feature type="transmembrane region" description="Helical" evidence="2">
    <location>
        <begin position="153"/>
        <end position="171"/>
    </location>
</feature>
<feature type="transmembrane region" description="Helical" evidence="2">
    <location>
        <begin position="339"/>
        <end position="363"/>
    </location>
</feature>
<dbReference type="RefSeq" id="WP_324768821.1">
    <property type="nucleotide sequence ID" value="NZ_BAAATS010000006.1"/>
</dbReference>
<feature type="compositionally biased region" description="Basic and acidic residues" evidence="1">
    <location>
        <begin position="15"/>
        <end position="25"/>
    </location>
</feature>
<evidence type="ECO:0000313" key="5">
    <source>
        <dbReference type="EMBL" id="MEB3961526.1"/>
    </source>
</evidence>
<dbReference type="Pfam" id="PF04235">
    <property type="entry name" value="DUF418"/>
    <property type="match status" value="1"/>
</dbReference>
<gene>
    <name evidence="5" type="ORF">OKJ48_14905</name>
</gene>
<feature type="domain" description="DUF418" evidence="3">
    <location>
        <begin position="299"/>
        <end position="405"/>
    </location>
</feature>
<feature type="transmembrane region" description="Helical" evidence="2">
    <location>
        <begin position="237"/>
        <end position="256"/>
    </location>
</feature>
<dbReference type="Proteomes" id="UP001352223">
    <property type="component" value="Unassembled WGS sequence"/>
</dbReference>
<keyword evidence="6" id="KW-1185">Reference proteome</keyword>
<keyword evidence="2" id="KW-0812">Transmembrane</keyword>
<keyword evidence="2" id="KW-0472">Membrane</keyword>
<feature type="transmembrane region" description="Helical" evidence="2">
    <location>
        <begin position="103"/>
        <end position="124"/>
    </location>
</feature>
<reference evidence="5 6" key="1">
    <citation type="submission" date="2022-10" db="EMBL/GenBank/DDBJ databases">
        <authorList>
            <person name="Xie J."/>
            <person name="Shen N."/>
        </authorList>
    </citation>
    <scope>NUCLEOTIDE SEQUENCE [LARGE SCALE GENOMIC DNA]</scope>
    <source>
        <strain evidence="5 6">DSM 41681</strain>
    </source>
</reference>
<dbReference type="PANTHER" id="PTHR30590:SF2">
    <property type="entry name" value="INNER MEMBRANE PROTEIN"/>
    <property type="match status" value="1"/>
</dbReference>
<comment type="caution">
    <text evidence="5">The sequence shown here is derived from an EMBL/GenBank/DDBJ whole genome shotgun (WGS) entry which is preliminary data.</text>
</comment>
<feature type="transmembrane region" description="Helical" evidence="2">
    <location>
        <begin position="74"/>
        <end position="91"/>
    </location>
</feature>
<dbReference type="InterPro" id="IPR007349">
    <property type="entry name" value="DUF418"/>
</dbReference>
<sequence length="412" mass="43431">MTQHAPMARPSSSREPGRDLPDPLDPRPSPARLIGIDLARGCAVLGMYAVHVGPDPEAGGPLGFLMELAAGRSSALFAVLAGFTLVIITGRPRPRTGRAGRRAVARVVIRSVVLVVLGLALTALDTDVNVILAFYGLAFLIVLPLYRLSATRLAVVAAASALLLPQLLYVIRRSIDNGSWAETVIGGDPLARISGTDGFVELLFTGNYPVLTWMPFMIAGMAVARLDLRDARIRTRLALAGGALCLLGYGGSWLALRLVPSALGSIAAATHHPVVGSAWWSDRVVDLPDRAPAAWLLVAAPHSETTFSILGNTGVALVVMAVCLMVADRMPRLTRLAAPVAAIGTVALTAYVLQILAIGAVPLSDGTGSALLALLVFTAAAALLATLWTRRFRRGPLEHLLHRITGLGRHIK</sequence>
<evidence type="ECO:0000256" key="2">
    <source>
        <dbReference type="SAM" id="Phobius"/>
    </source>
</evidence>
<name>A0ABU6C9Y0_9ACTN</name>
<feature type="transmembrane region" description="Helical" evidence="2">
    <location>
        <begin position="130"/>
        <end position="146"/>
    </location>
</feature>
<feature type="transmembrane region" description="Helical" evidence="2">
    <location>
        <begin position="210"/>
        <end position="228"/>
    </location>
</feature>
<dbReference type="InterPro" id="IPR052529">
    <property type="entry name" value="Bact_Transport_Assoc"/>
</dbReference>
<evidence type="ECO:0000256" key="1">
    <source>
        <dbReference type="SAM" id="MobiDB-lite"/>
    </source>
</evidence>
<feature type="transmembrane region" description="Helical" evidence="2">
    <location>
        <begin position="307"/>
        <end position="327"/>
    </location>
</feature>
<evidence type="ECO:0000259" key="3">
    <source>
        <dbReference type="Pfam" id="PF04235"/>
    </source>
</evidence>
<dbReference type="Pfam" id="PF07786">
    <property type="entry name" value="HGSNAT_cat"/>
    <property type="match status" value="1"/>
</dbReference>
<dbReference type="EMBL" id="JAOZYB010000101">
    <property type="protein sequence ID" value="MEB3961526.1"/>
    <property type="molecule type" value="Genomic_DNA"/>
</dbReference>
<evidence type="ECO:0000313" key="6">
    <source>
        <dbReference type="Proteomes" id="UP001352223"/>
    </source>
</evidence>
<organism evidence="5 6">
    <name type="scientific">Streptomyces kunmingensis</name>
    <dbReference type="NCBI Taxonomy" id="68225"/>
    <lineage>
        <taxon>Bacteria</taxon>
        <taxon>Bacillati</taxon>
        <taxon>Actinomycetota</taxon>
        <taxon>Actinomycetes</taxon>
        <taxon>Kitasatosporales</taxon>
        <taxon>Streptomycetaceae</taxon>
        <taxon>Streptomyces</taxon>
    </lineage>
</organism>
<keyword evidence="2" id="KW-1133">Transmembrane helix</keyword>
<feature type="region of interest" description="Disordered" evidence="1">
    <location>
        <begin position="1"/>
        <end position="26"/>
    </location>
</feature>